<dbReference type="AlphaFoldDB" id="A0A0B1P925"/>
<feature type="region of interest" description="Disordered" evidence="1">
    <location>
        <begin position="1"/>
        <end position="60"/>
    </location>
</feature>
<dbReference type="HOGENOM" id="CLU_018153_0_2_1"/>
<evidence type="ECO:0000313" key="3">
    <source>
        <dbReference type="Proteomes" id="UP000030854"/>
    </source>
</evidence>
<accession>A0A0B1P925</accession>
<reference evidence="2 3" key="1">
    <citation type="journal article" date="2014" name="BMC Genomics">
        <title>Adaptive genomic structural variation in the grape powdery mildew pathogen, Erysiphe necator.</title>
        <authorList>
            <person name="Jones L."/>
            <person name="Riaz S."/>
            <person name="Morales-Cruz A."/>
            <person name="Amrine K.C."/>
            <person name="McGuire B."/>
            <person name="Gubler W.D."/>
            <person name="Walker M.A."/>
            <person name="Cantu D."/>
        </authorList>
    </citation>
    <scope>NUCLEOTIDE SEQUENCE [LARGE SCALE GENOMIC DNA]</scope>
    <source>
        <strain evidence="3">c</strain>
    </source>
</reference>
<sequence>MQSNQIKITTQPQKMNTVEENSALSMDSSPLPTPIPQLTHPPDPFNSSQPSQPPSTSIPLNTTVANRQIREPVLPSKRTLTEISHNDIGEEMSNVSKFIPQELAEIVDIRQRRERAWHARILICTSVISNIESTLAVFKDEISRQEATTFQVYLRQAISKFAAHDSLPTPTPPPIPSKSFQKKQSEIPNPKLPNKPIVVATPIMIPTSTAIYDPTHVTQLRENSTTQSTWATVTRNGQKKARVTKANNTKSTQAKKANHVERLDEPRASSNLPRRQALEGKSTPPGNADKRIFLRLPQEHEWRNLSHAGIREIVVKKLAISPATIGRIKPVNTGFALSPCSNDAREKILEAQHGLFMSGAKLEPATNWVSVIVPTVPTYIRTLQGKIEVNKIMLADEIERVSSVRPSFLKLYGHNNPAAPHRTWMALFAKTPKPGFRVFDESGLVMILKKKKPLEFCKRCNGHHPSKNCSRAPSCGNCGSTMHTVDSCLAATKFKNCGGPHRSDSRRCLARPTRSGIPTKEQLKSYRQAGEREFQAVARVKEAEIKAATAEESILDLDSSKKTDSNSSETQASTVEDSTVDAMRL</sequence>
<protein>
    <submittedName>
        <fullName evidence="2">Putative eka-like protein</fullName>
    </submittedName>
</protein>
<keyword evidence="3" id="KW-1185">Reference proteome</keyword>
<comment type="caution">
    <text evidence="2">The sequence shown here is derived from an EMBL/GenBank/DDBJ whole genome shotgun (WGS) entry which is preliminary data.</text>
</comment>
<evidence type="ECO:0000313" key="2">
    <source>
        <dbReference type="EMBL" id="KHJ35202.1"/>
    </source>
</evidence>
<feature type="region of interest" description="Disordered" evidence="1">
    <location>
        <begin position="552"/>
        <end position="585"/>
    </location>
</feature>
<feature type="compositionally biased region" description="Polar residues" evidence="1">
    <location>
        <begin position="1"/>
        <end position="30"/>
    </location>
</feature>
<gene>
    <name evidence="2" type="ORF">EV44_g4017</name>
</gene>
<organism evidence="2 3">
    <name type="scientific">Uncinula necator</name>
    <name type="common">Grape powdery mildew</name>
    <dbReference type="NCBI Taxonomy" id="52586"/>
    <lineage>
        <taxon>Eukaryota</taxon>
        <taxon>Fungi</taxon>
        <taxon>Dikarya</taxon>
        <taxon>Ascomycota</taxon>
        <taxon>Pezizomycotina</taxon>
        <taxon>Leotiomycetes</taxon>
        <taxon>Erysiphales</taxon>
        <taxon>Erysiphaceae</taxon>
        <taxon>Erysiphe</taxon>
    </lineage>
</organism>
<feature type="compositionally biased region" description="Polar residues" evidence="1">
    <location>
        <begin position="245"/>
        <end position="255"/>
    </location>
</feature>
<feature type="compositionally biased region" description="Pro residues" evidence="1">
    <location>
        <begin position="31"/>
        <end position="44"/>
    </location>
</feature>
<feature type="region of interest" description="Disordered" evidence="1">
    <location>
        <begin position="235"/>
        <end position="289"/>
    </location>
</feature>
<name>A0A0B1P925_UNCNE</name>
<feature type="compositionally biased region" description="Low complexity" evidence="1">
    <location>
        <begin position="45"/>
        <end position="59"/>
    </location>
</feature>
<proteinExistence type="predicted"/>
<dbReference type="STRING" id="52586.A0A0B1P925"/>
<feature type="compositionally biased region" description="Polar residues" evidence="1">
    <location>
        <begin position="565"/>
        <end position="577"/>
    </location>
</feature>
<feature type="compositionally biased region" description="Basic and acidic residues" evidence="1">
    <location>
        <begin position="258"/>
        <end position="267"/>
    </location>
</feature>
<dbReference type="EMBL" id="JNVN01000485">
    <property type="protein sequence ID" value="KHJ35202.1"/>
    <property type="molecule type" value="Genomic_DNA"/>
</dbReference>
<evidence type="ECO:0000256" key="1">
    <source>
        <dbReference type="SAM" id="MobiDB-lite"/>
    </source>
</evidence>
<feature type="region of interest" description="Disordered" evidence="1">
    <location>
        <begin position="164"/>
        <end position="193"/>
    </location>
</feature>
<dbReference type="Proteomes" id="UP000030854">
    <property type="component" value="Unassembled WGS sequence"/>
</dbReference>